<name>A0AAE1D8D0_9GAST</name>
<comment type="caution">
    <text evidence="2">The sequence shown here is derived from an EMBL/GenBank/DDBJ whole genome shotgun (WGS) entry which is preliminary data.</text>
</comment>
<protein>
    <submittedName>
        <fullName evidence="2">Uncharacterized protein</fullName>
    </submittedName>
</protein>
<dbReference type="Proteomes" id="UP001283361">
    <property type="component" value="Unassembled WGS sequence"/>
</dbReference>
<feature type="region of interest" description="Disordered" evidence="1">
    <location>
        <begin position="30"/>
        <end position="55"/>
    </location>
</feature>
<proteinExistence type="predicted"/>
<reference evidence="2" key="1">
    <citation type="journal article" date="2023" name="G3 (Bethesda)">
        <title>A reference genome for the long-term kleptoplast-retaining sea slug Elysia crispata morphotype clarki.</title>
        <authorList>
            <person name="Eastman K.E."/>
            <person name="Pendleton A.L."/>
            <person name="Shaikh M.A."/>
            <person name="Suttiyut T."/>
            <person name="Ogas R."/>
            <person name="Tomko P."/>
            <person name="Gavelis G."/>
            <person name="Widhalm J.R."/>
            <person name="Wisecaver J.H."/>
        </authorList>
    </citation>
    <scope>NUCLEOTIDE SEQUENCE</scope>
    <source>
        <strain evidence="2">ECLA1</strain>
    </source>
</reference>
<sequence>MFQGKYNSEIVVSGVTQNFKELNSECNTCSKAASKTHERRAPPAKGQQSTEPTKTRAARLVAVCLLSQADSDWVHDWNSQNVREWRPGEKREINTNCTDTPHDGPPVYNHSPAHTAGLAVRDTTPTSTAGLAVRDTTPTSTG</sequence>
<dbReference type="EMBL" id="JAWDGP010004927">
    <property type="protein sequence ID" value="KAK3761264.1"/>
    <property type="molecule type" value="Genomic_DNA"/>
</dbReference>
<evidence type="ECO:0000256" key="1">
    <source>
        <dbReference type="SAM" id="MobiDB-lite"/>
    </source>
</evidence>
<keyword evidence="3" id="KW-1185">Reference proteome</keyword>
<gene>
    <name evidence="2" type="ORF">RRG08_022663</name>
</gene>
<feature type="region of interest" description="Disordered" evidence="1">
    <location>
        <begin position="85"/>
        <end position="142"/>
    </location>
</feature>
<accession>A0AAE1D8D0</accession>
<dbReference type="AlphaFoldDB" id="A0AAE1D8D0"/>
<evidence type="ECO:0000313" key="2">
    <source>
        <dbReference type="EMBL" id="KAK3761264.1"/>
    </source>
</evidence>
<organism evidence="2 3">
    <name type="scientific">Elysia crispata</name>
    <name type="common">lettuce slug</name>
    <dbReference type="NCBI Taxonomy" id="231223"/>
    <lineage>
        <taxon>Eukaryota</taxon>
        <taxon>Metazoa</taxon>
        <taxon>Spiralia</taxon>
        <taxon>Lophotrochozoa</taxon>
        <taxon>Mollusca</taxon>
        <taxon>Gastropoda</taxon>
        <taxon>Heterobranchia</taxon>
        <taxon>Euthyneura</taxon>
        <taxon>Panpulmonata</taxon>
        <taxon>Sacoglossa</taxon>
        <taxon>Placobranchoidea</taxon>
        <taxon>Plakobranchidae</taxon>
        <taxon>Elysia</taxon>
    </lineage>
</organism>
<evidence type="ECO:0000313" key="3">
    <source>
        <dbReference type="Proteomes" id="UP001283361"/>
    </source>
</evidence>